<reference evidence="15" key="1">
    <citation type="thesis" date="2020" institute="ProQuest LLC" country="789 East Eisenhower Parkway, Ann Arbor, MI, USA">
        <title>Comparative Genomics and Chromosome Evolution.</title>
        <authorList>
            <person name="Mudd A.B."/>
        </authorList>
    </citation>
    <scope>NUCLEOTIDE SEQUENCE</scope>
    <source>
        <strain evidence="15">Female2</strain>
        <tissue evidence="15">Blood</tissue>
    </source>
</reference>
<dbReference type="Proteomes" id="UP000812440">
    <property type="component" value="Chromosome 7"/>
</dbReference>
<dbReference type="Gene3D" id="1.25.40.10">
    <property type="entry name" value="Tetratricopeptide repeat domain"/>
    <property type="match status" value="1"/>
</dbReference>
<dbReference type="GO" id="GO:0006364">
    <property type="term" value="P:rRNA processing"/>
    <property type="evidence" value="ECO:0007669"/>
    <property type="project" value="UniProtKB-KW"/>
</dbReference>
<evidence type="ECO:0000313" key="15">
    <source>
        <dbReference type="EMBL" id="KAG8435325.1"/>
    </source>
</evidence>
<dbReference type="FunFam" id="2.40.50.140:FF:000155">
    <property type="entry name" value="rRNA biogenesis protein RRP5"/>
    <property type="match status" value="1"/>
</dbReference>
<dbReference type="CDD" id="cd05694">
    <property type="entry name" value="S1_Rrp5_repeat_hs2_sc2"/>
    <property type="match status" value="1"/>
</dbReference>
<gene>
    <name evidence="15" type="ORF">GDO86_013327</name>
</gene>
<evidence type="ECO:0000256" key="4">
    <source>
        <dbReference type="ARBA" id="ARBA00022553"/>
    </source>
</evidence>
<evidence type="ECO:0000256" key="3">
    <source>
        <dbReference type="ARBA" id="ARBA00022552"/>
    </source>
</evidence>
<dbReference type="InterPro" id="IPR045209">
    <property type="entry name" value="Rrp5"/>
</dbReference>
<evidence type="ECO:0000256" key="10">
    <source>
        <dbReference type="ARBA" id="ARBA00062488"/>
    </source>
</evidence>
<dbReference type="CDD" id="cd05698">
    <property type="entry name" value="S1_Rrp5_repeat_hs6_sc5"/>
    <property type="match status" value="1"/>
</dbReference>
<keyword evidence="16" id="KW-1185">Reference proteome</keyword>
<evidence type="ECO:0000256" key="7">
    <source>
        <dbReference type="ARBA" id="ARBA00022990"/>
    </source>
</evidence>
<evidence type="ECO:0000259" key="14">
    <source>
        <dbReference type="PROSITE" id="PS50126"/>
    </source>
</evidence>
<comment type="function">
    <text evidence="9">Essential for the generation of mature 18S rRNA, specifically necessary for cleavages at sites A0, 1 and 2 of the 47S precursor. Directly interacts with U3 snoRNA.</text>
</comment>
<dbReference type="CDD" id="cd04461">
    <property type="entry name" value="S1_Rrp5_repeat_hs8_sc7"/>
    <property type="match status" value="1"/>
</dbReference>
<dbReference type="OrthoDB" id="412781at2759"/>
<dbReference type="SMART" id="SM00386">
    <property type="entry name" value="HAT"/>
    <property type="match status" value="5"/>
</dbReference>
<dbReference type="InterPro" id="IPR057302">
    <property type="entry name" value="Rrp5_S1"/>
</dbReference>
<evidence type="ECO:0000313" key="16">
    <source>
        <dbReference type="Proteomes" id="UP000812440"/>
    </source>
</evidence>
<feature type="compositionally biased region" description="Basic and acidic residues" evidence="13">
    <location>
        <begin position="54"/>
        <end position="64"/>
    </location>
</feature>
<feature type="domain" description="S1 motif" evidence="14">
    <location>
        <begin position="360"/>
        <end position="427"/>
    </location>
</feature>
<evidence type="ECO:0000256" key="5">
    <source>
        <dbReference type="ARBA" id="ARBA00022737"/>
    </source>
</evidence>
<dbReference type="FunFam" id="2.40.50.140:FF:000200">
    <property type="entry name" value="Programmed cell death 11"/>
    <property type="match status" value="1"/>
</dbReference>
<keyword evidence="5" id="KW-0677">Repeat</keyword>
<dbReference type="CDD" id="cd05702">
    <property type="entry name" value="S1_Rrp5_repeat_hs11_sc8"/>
    <property type="match status" value="1"/>
</dbReference>
<evidence type="ECO:0000256" key="2">
    <source>
        <dbReference type="ARBA" id="ARBA00022499"/>
    </source>
</evidence>
<dbReference type="InterPro" id="IPR003107">
    <property type="entry name" value="HAT"/>
</dbReference>
<feature type="compositionally biased region" description="Basic and acidic residues" evidence="13">
    <location>
        <begin position="1505"/>
        <end position="1524"/>
    </location>
</feature>
<dbReference type="GO" id="GO:0003723">
    <property type="term" value="F:RNA binding"/>
    <property type="evidence" value="ECO:0007669"/>
    <property type="project" value="TreeGrafter"/>
</dbReference>
<accession>A0A8T2IQV8</accession>
<dbReference type="FunFam" id="1.25.40.10:FF:000065">
    <property type="entry name" value="Programmed cell death 11"/>
    <property type="match status" value="1"/>
</dbReference>
<keyword evidence="4" id="KW-0597">Phosphoprotein</keyword>
<feature type="compositionally biased region" description="Polar residues" evidence="13">
    <location>
        <begin position="1448"/>
        <end position="1457"/>
    </location>
</feature>
<feature type="domain" description="S1 motif" evidence="14">
    <location>
        <begin position="1299"/>
        <end position="1371"/>
    </location>
</feature>
<dbReference type="InterPro" id="IPR011990">
    <property type="entry name" value="TPR-like_helical_dom_sf"/>
</dbReference>
<keyword evidence="6" id="KW-0832">Ubl conjugation</keyword>
<dbReference type="SUPFAM" id="SSF48452">
    <property type="entry name" value="TPR-like"/>
    <property type="match status" value="2"/>
</dbReference>
<evidence type="ECO:0000256" key="1">
    <source>
        <dbReference type="ARBA" id="ARBA00004604"/>
    </source>
</evidence>
<keyword evidence="7" id="KW-0007">Acetylation</keyword>
<dbReference type="InterPro" id="IPR003029">
    <property type="entry name" value="S1_domain"/>
</dbReference>
<feature type="domain" description="S1 motif" evidence="14">
    <location>
        <begin position="1019"/>
        <end position="1092"/>
    </location>
</feature>
<feature type="domain" description="S1 motif" evidence="14">
    <location>
        <begin position="1125"/>
        <end position="1198"/>
    </location>
</feature>
<comment type="subcellular location">
    <subcellularLocation>
        <location evidence="1">Nucleus</location>
        <location evidence="1">Nucleolus</location>
    </subcellularLocation>
</comment>
<feature type="domain" description="S1 motif" evidence="14">
    <location>
        <begin position="79"/>
        <end position="167"/>
    </location>
</feature>
<evidence type="ECO:0000256" key="6">
    <source>
        <dbReference type="ARBA" id="ARBA00022843"/>
    </source>
</evidence>
<dbReference type="PANTHER" id="PTHR23270">
    <property type="entry name" value="PROGRAMMED CELL DEATH PROTEIN 11 PRE-RRNA PROCESSING PROTEIN RRP5"/>
    <property type="match status" value="1"/>
</dbReference>
<dbReference type="CDD" id="cd05697">
    <property type="entry name" value="S1_Rrp5_repeat_hs5"/>
    <property type="match status" value="1"/>
</dbReference>
<dbReference type="GO" id="GO:0032040">
    <property type="term" value="C:small-subunit processome"/>
    <property type="evidence" value="ECO:0007669"/>
    <property type="project" value="TreeGrafter"/>
</dbReference>
<dbReference type="Pfam" id="PF23240">
    <property type="entry name" value="HAT_PRP39_N"/>
    <property type="match status" value="1"/>
</dbReference>
<keyword evidence="2" id="KW-1017">Isopeptide bond</keyword>
<feature type="domain" description="S1 motif" evidence="14">
    <location>
        <begin position="533"/>
        <end position="602"/>
    </location>
</feature>
<dbReference type="FunFam" id="2.40.50.140:FF:000103">
    <property type="entry name" value="protein RRP5 homolog"/>
    <property type="match status" value="2"/>
</dbReference>
<evidence type="ECO:0000256" key="12">
    <source>
        <dbReference type="ARBA" id="ARBA00080810"/>
    </source>
</evidence>
<dbReference type="CDD" id="cd05703">
    <property type="entry name" value="S1_Rrp5_repeat_hs12_sc9"/>
    <property type="match status" value="1"/>
</dbReference>
<evidence type="ECO:0000256" key="11">
    <source>
        <dbReference type="ARBA" id="ARBA00067510"/>
    </source>
</evidence>
<dbReference type="CDD" id="cd05695">
    <property type="entry name" value="S1_Rrp5_repeat_hs3"/>
    <property type="match status" value="1"/>
</dbReference>
<dbReference type="EMBL" id="JAACNH010000008">
    <property type="protein sequence ID" value="KAG8435325.1"/>
    <property type="molecule type" value="Genomic_DNA"/>
</dbReference>
<organism evidence="15 16">
    <name type="scientific">Hymenochirus boettgeri</name>
    <name type="common">Congo dwarf clawed frog</name>
    <dbReference type="NCBI Taxonomy" id="247094"/>
    <lineage>
        <taxon>Eukaryota</taxon>
        <taxon>Metazoa</taxon>
        <taxon>Chordata</taxon>
        <taxon>Craniata</taxon>
        <taxon>Vertebrata</taxon>
        <taxon>Euteleostomi</taxon>
        <taxon>Amphibia</taxon>
        <taxon>Batrachia</taxon>
        <taxon>Anura</taxon>
        <taxon>Pipoidea</taxon>
        <taxon>Pipidae</taxon>
        <taxon>Pipinae</taxon>
        <taxon>Hymenochirus</taxon>
    </lineage>
</organism>
<dbReference type="FunFam" id="2.40.50.140:FF:000148">
    <property type="entry name" value="protein RRP5 homolog isoform X1"/>
    <property type="match status" value="1"/>
</dbReference>
<feature type="compositionally biased region" description="Basic and acidic residues" evidence="13">
    <location>
        <begin position="1395"/>
        <end position="1407"/>
    </location>
</feature>
<dbReference type="FunFam" id="2.40.50.140:FF:000175">
    <property type="entry name" value="Programmed cell death 11"/>
    <property type="match status" value="1"/>
</dbReference>
<comment type="caution">
    <text evidence="15">The sequence shown here is derived from an EMBL/GenBank/DDBJ whole genome shotgun (WGS) entry which is preliminary data.</text>
</comment>
<name>A0A8T2IQV8_9PIPI</name>
<dbReference type="SUPFAM" id="SSF50249">
    <property type="entry name" value="Nucleic acid-binding proteins"/>
    <property type="match status" value="9"/>
</dbReference>
<dbReference type="PROSITE" id="PS50126">
    <property type="entry name" value="S1"/>
    <property type="match status" value="10"/>
</dbReference>
<feature type="domain" description="S1 motif" evidence="14">
    <location>
        <begin position="276"/>
        <end position="341"/>
    </location>
</feature>
<dbReference type="Pfam" id="PF00575">
    <property type="entry name" value="S1"/>
    <property type="match status" value="2"/>
</dbReference>
<evidence type="ECO:0000256" key="13">
    <source>
        <dbReference type="SAM" id="MobiDB-lite"/>
    </source>
</evidence>
<dbReference type="InterPro" id="IPR012340">
    <property type="entry name" value="NA-bd_OB-fold"/>
</dbReference>
<dbReference type="Gene3D" id="2.40.50.140">
    <property type="entry name" value="Nucleic acid-binding proteins"/>
    <property type="match status" value="8"/>
</dbReference>
<dbReference type="InterPro" id="IPR048058">
    <property type="entry name" value="Rrp5_S1_rpt_hs11_sc8"/>
</dbReference>
<comment type="subunit">
    <text evidence="10">Interacts with NF-kappa-B p50/NFKB1 and NF-kappa-B p65/RELA.</text>
</comment>
<feature type="region of interest" description="Disordered" evidence="13">
    <location>
        <begin position="1369"/>
        <end position="1457"/>
    </location>
</feature>
<feature type="domain" description="S1 motif" evidence="14">
    <location>
        <begin position="444"/>
        <end position="513"/>
    </location>
</feature>
<feature type="region of interest" description="Disordered" evidence="13">
    <location>
        <begin position="1"/>
        <end position="64"/>
    </location>
</feature>
<evidence type="ECO:0000256" key="8">
    <source>
        <dbReference type="ARBA" id="ARBA00023242"/>
    </source>
</evidence>
<keyword evidence="3" id="KW-0698">rRNA processing</keyword>
<feature type="compositionally biased region" description="Basic and acidic residues" evidence="13">
    <location>
        <begin position="33"/>
        <end position="42"/>
    </location>
</feature>
<protein>
    <recommendedName>
        <fullName evidence="11">Protein RRP5 homolog</fullName>
    </recommendedName>
    <alternativeName>
        <fullName evidence="12">Programmed cell death protein 11</fullName>
    </alternativeName>
</protein>
<evidence type="ECO:0000256" key="9">
    <source>
        <dbReference type="ARBA" id="ARBA00059726"/>
    </source>
</evidence>
<feature type="region of interest" description="Disordered" evidence="13">
    <location>
        <begin position="1482"/>
        <end position="1525"/>
    </location>
</feature>
<feature type="domain" description="S1 motif" evidence="14">
    <location>
        <begin position="183"/>
        <end position="253"/>
    </location>
</feature>
<feature type="compositionally biased region" description="Basic and acidic residues" evidence="13">
    <location>
        <begin position="12"/>
        <end position="25"/>
    </location>
</feature>
<sequence>MEESFPRGGTQKKPEEATVRKRPIENDNLFSTQHEEEPEIKKKKEAPKKLKYTLQEKDNKPTTKEPPIDILMYKNLNVGMLFLGCVKDAKDFELVIGLPYGLTGYVHATNICEAYTKLLSEQVKKEDPLEALTPLAELYNPGMLIRCYISSLDITTRRFNSIKLSVDPKHVNKALTSGSLKAGMLLSGCVSSIEDHGYIIDIGVSGTKAFLPRQKAQLYLNQVKGSSLRVGQYLNCVIEEVKNEGRIVRLSITQTDVAGALATVEQNWSLNNLLPGLVLKAQIEKVTSHSITLSFLQSYTGTVDFLHFEPKKSNTYKKDQEVRACILWLDPATKRIRFTLRHSFLQPGVCLQQLTSDMVGSVVDNCTVKTMQKHAGAVFDLDGEHIGFAFKHNLSSTNMEKFTVGSTHKIRITDFSPMEEMFLLCLKKKILQDQYLRHKDIHAGQMLEGVINSIEPVGMVLKITDHLTGLVPKLHFADIVLQHPEKKFTIGNKIKCKVLTVIPSAKKLILTRKRTLINSKLPVIASYEDAHPGLITHGFIVSIQSYGCIVKFYNEIQGLAPRRELSSIPIPSLEDAYYRGQVVKVRVLECNPETGKILLSFKLQEEGETEQEQRYLKKIKAETLEIGKLVDTRITTKTDKGLNVLILPEETPAFIPKMHLSDHITNCELLLHTLQDGDYLPGGMCLSSVKGHTILTMKTALISSFENGLCVKEISEVQIGMQLTGFVKNIVPYGVFVEFPYGLVGLVPKSEVSDKFVTDIRDHFVEGQTVVAKVTNTDEEKKRFLLTLKMSECAPDDPSADSFSRLSQCFKELDLLKSFLAKKGDSEDELNIYKLFPGKKLTLVVESAGDDGSVHFSTGIIAGAQSVSAAQHQTGEKDLVPGQKAKTVVLHVDILRSHVHVSLYEAIQRKKTQALGKNSVYSALVLHVAEEFAIISLADTPHLAAVSVSSHFNDTHRFESEKLNVGQTISVTLKTTSVNDYGLLLAVQNKTSRKTPVKKKKTKLSRELEGGGRSKMQVGELVTGTVKTIKPTQVVVSINEKLVGFIHVSQIMEDVPIGSFPTSKLKPREEVTCRVIGGREIKSHRFLPITHRNFTQSVPELSVLPSLVNENTYQRTNVLEKYTPGQKVTCYVNKYNAANKYLEVEITPELRGRIELLLLSHTPKFLKHPEKHFKAGQALSATVVRKEDSFNQLLLSLTDVYSLKNGSVTLACVKKEKQGTGLVVSLPFKKIGEASIFHLDDCYADISQKKFTCGKFIRCAVLSTLKIVQVSLRASRVNPETNSKVEDKEIASIKSLESGQLVKGFVGAVTDKGVFFRLSSSIVGRIKFRNVTRFFVFDQSEYAKYIPAGTLLTAKVLVVDPEQEHVELSLLPDDTGKPDVIPESAGFSLRKNKGERKPGGKRKHDDSQGGSKAVTPKRKTSQQSKEDDDSGVEVYCREEDEENKGRKCTTQSVTEPTASRLQVSSGFLWDVNLNNLKTPVAAINESNTDSEEEEDDQPKKKKTKKELATEKKEAEKELSKKEASFLDPSRLPHSADDFDRLVISSPDSSILWLQYMAFHLHATEIEKARAVAERALKTISFREEQEKLNVWVAFLNLENMYGTEESLKKVFERAVQYNEPLKVYHQLADIYIKSEKLKQAEDLYNSMLKRFRQEKSVWLKFATFVLKQGQAEATHRLLQRALKSLQDKDHVDVISKFAQLEFQLGDPERAKALFESTLSSYTKRTDLWSVYIDMMMKYGSQKEVRDIFERVIHLSLAAKRIKFFFKRYLEYEKKHGTEETIQAVKEKALEYVQSKSSLTVT</sequence>
<proteinExistence type="predicted"/>
<keyword evidence="8" id="KW-0539">Nucleus</keyword>
<dbReference type="Pfam" id="PF23459">
    <property type="entry name" value="S1_RRP5"/>
    <property type="match status" value="6"/>
</dbReference>
<dbReference type="CDD" id="cd05693">
    <property type="entry name" value="S1_Rrp5_repeat_hs1_sc1"/>
    <property type="match status" value="1"/>
</dbReference>
<dbReference type="InterPro" id="IPR048059">
    <property type="entry name" value="Rrp5_S1_rpt_hs1_sc1"/>
</dbReference>
<dbReference type="SMART" id="SM00316">
    <property type="entry name" value="S1"/>
    <property type="match status" value="12"/>
</dbReference>
<feature type="domain" description="S1 motif" evidence="14">
    <location>
        <begin position="720"/>
        <end position="789"/>
    </location>
</feature>
<dbReference type="PANTHER" id="PTHR23270:SF10">
    <property type="entry name" value="PROTEIN RRP5 HOMOLOG"/>
    <property type="match status" value="1"/>
</dbReference>